<gene>
    <name evidence="1" type="ORF">SCABRO_02868</name>
</gene>
<proteinExistence type="predicted"/>
<name>A0A0B0EJV8_9BACT</name>
<dbReference type="Gene3D" id="3.10.20.860">
    <property type="match status" value="1"/>
</dbReference>
<accession>A0A0B0EJV8</accession>
<dbReference type="CDD" id="cd12870">
    <property type="entry name" value="MqsA"/>
    <property type="match status" value="1"/>
</dbReference>
<protein>
    <recommendedName>
        <fullName evidence="3">Type II toxin-antitoxin system MqsA family antitoxin</fullName>
    </recommendedName>
</protein>
<dbReference type="AlphaFoldDB" id="A0A0B0EJV8"/>
<dbReference type="eggNOG" id="ENOG5032ZX6">
    <property type="taxonomic scope" value="Bacteria"/>
</dbReference>
<sequence>MKCAICHNGYTKAGKTSIILERGQATVIIKHIPANICENCGEEYVSSEVNLEILQRAENAFSRGIMLELLDFAA</sequence>
<dbReference type="Proteomes" id="UP000030652">
    <property type="component" value="Unassembled WGS sequence"/>
</dbReference>
<organism evidence="1 2">
    <name type="scientific">Candidatus Scalindua brodae</name>
    <dbReference type="NCBI Taxonomy" id="237368"/>
    <lineage>
        <taxon>Bacteria</taxon>
        <taxon>Pseudomonadati</taxon>
        <taxon>Planctomycetota</taxon>
        <taxon>Candidatus Brocadiia</taxon>
        <taxon>Candidatus Brocadiales</taxon>
        <taxon>Candidatus Scalinduaceae</taxon>
        <taxon>Candidatus Scalindua</taxon>
    </lineage>
</organism>
<dbReference type="NCBIfam" id="TIGR03831">
    <property type="entry name" value="YgiT_finger"/>
    <property type="match status" value="1"/>
</dbReference>
<evidence type="ECO:0008006" key="3">
    <source>
        <dbReference type="Google" id="ProtNLM"/>
    </source>
</evidence>
<dbReference type="InterPro" id="IPR022453">
    <property type="entry name" value="Znf_MqsA-type"/>
</dbReference>
<comment type="caution">
    <text evidence="1">The sequence shown here is derived from an EMBL/GenBank/DDBJ whole genome shotgun (WGS) entry which is preliminary data.</text>
</comment>
<evidence type="ECO:0000313" key="1">
    <source>
        <dbReference type="EMBL" id="KHE91393.1"/>
    </source>
</evidence>
<reference evidence="1 2" key="1">
    <citation type="submission" date="2014-10" db="EMBL/GenBank/DDBJ databases">
        <title>Draft genome of anammox bacterium scalindua brodae, obtained using differential coverage binning of sequence data from two enrichment reactors.</title>
        <authorList>
            <person name="Speth D.R."/>
            <person name="Russ L."/>
            <person name="Kartal B."/>
            <person name="Op den Camp H.J."/>
            <person name="Dutilh B.E."/>
            <person name="Jetten M.S."/>
        </authorList>
    </citation>
    <scope>NUCLEOTIDE SEQUENCE [LARGE SCALE GENOMIC DNA]</scope>
    <source>
        <strain evidence="1">RU1</strain>
    </source>
</reference>
<dbReference type="EMBL" id="JRYO01000202">
    <property type="protein sequence ID" value="KHE91393.1"/>
    <property type="molecule type" value="Genomic_DNA"/>
</dbReference>
<evidence type="ECO:0000313" key="2">
    <source>
        <dbReference type="Proteomes" id="UP000030652"/>
    </source>
</evidence>